<dbReference type="PANTHER" id="PTHR11712">
    <property type="entry name" value="POLYKETIDE SYNTHASE-RELATED"/>
    <property type="match status" value="1"/>
</dbReference>
<dbReference type="Proteomes" id="UP000284605">
    <property type="component" value="Unassembled WGS sequence"/>
</dbReference>
<evidence type="ECO:0000313" key="4">
    <source>
        <dbReference type="Proteomes" id="UP000284605"/>
    </source>
</evidence>
<comment type="caution">
    <text evidence="3">The sequence shown here is derived from an EMBL/GenBank/DDBJ whole genome shotgun (WGS) entry which is preliminary data.</text>
</comment>
<dbReference type="Gene3D" id="3.40.47.10">
    <property type="match status" value="1"/>
</dbReference>
<dbReference type="SUPFAM" id="SSF53901">
    <property type="entry name" value="Thiolase-like"/>
    <property type="match status" value="1"/>
</dbReference>
<gene>
    <name evidence="3" type="ORF">D3874_25385</name>
</gene>
<evidence type="ECO:0000259" key="2">
    <source>
        <dbReference type="Pfam" id="PF00109"/>
    </source>
</evidence>
<dbReference type="PANTHER" id="PTHR11712:SF336">
    <property type="entry name" value="3-OXOACYL-[ACYL-CARRIER-PROTEIN] SYNTHASE, MITOCHONDRIAL"/>
    <property type="match status" value="1"/>
</dbReference>
<evidence type="ECO:0000256" key="1">
    <source>
        <dbReference type="ARBA" id="ARBA00022679"/>
    </source>
</evidence>
<keyword evidence="1" id="KW-0808">Transferase</keyword>
<reference evidence="3 4" key="1">
    <citation type="submission" date="2018-09" db="EMBL/GenBank/DDBJ databases">
        <authorList>
            <person name="Zhu H."/>
        </authorList>
    </citation>
    <scope>NUCLEOTIDE SEQUENCE [LARGE SCALE GENOMIC DNA]</scope>
    <source>
        <strain evidence="3 4">K1W22B-8</strain>
    </source>
</reference>
<proteinExistence type="predicted"/>
<protein>
    <submittedName>
        <fullName evidence="3">Beta-ketoacyl-ACP synthase</fullName>
    </submittedName>
</protein>
<dbReference type="AlphaFoldDB" id="A0A418VTJ7"/>
<feature type="domain" description="Beta-ketoacyl synthase-like N-terminal" evidence="2">
    <location>
        <begin position="7"/>
        <end position="254"/>
    </location>
</feature>
<name>A0A418VTJ7_9PROT</name>
<organism evidence="3 4">
    <name type="scientific">Oleomonas cavernae</name>
    <dbReference type="NCBI Taxonomy" id="2320859"/>
    <lineage>
        <taxon>Bacteria</taxon>
        <taxon>Pseudomonadati</taxon>
        <taxon>Pseudomonadota</taxon>
        <taxon>Alphaproteobacteria</taxon>
        <taxon>Acetobacterales</taxon>
        <taxon>Acetobacteraceae</taxon>
        <taxon>Oleomonas</taxon>
    </lineage>
</organism>
<accession>A0A418VTJ7</accession>
<sequence length="344" mass="36784">MENSMTREVVITGQGLLSPLGQDLSATWAGLHDPAAVAAAARTDVMPPFTVYPMAPPPVDKYVPKRGDQRAMGPFMLQGCVAAGMAMEQAGLLGNQDLLKQINLMVGVGGGERDEAVDEAILAALNGASDGNLLAEQLQTELRPTLFLAQLPNLFAGNISIVLGVSGSSRTFMGEESAGIDAVRVAYERIASGQADLFLVGSAFNAVRQDISLLYHAGGYLLQDPGLPFWRRPRAGMALGSAGAFVVLESREHAQARGVTPLPGWPAWSTTGAAANQAKRRRMPGVNGRPWRPGRGLPCCRVPPVSARSPPRSMPSCMNWCRVRPAPRFARRRWPWAPAWNAPS</sequence>
<dbReference type="InterPro" id="IPR000794">
    <property type="entry name" value="Beta-ketoacyl_synthase"/>
</dbReference>
<dbReference type="GO" id="GO:0004315">
    <property type="term" value="F:3-oxoacyl-[acyl-carrier-protein] synthase activity"/>
    <property type="evidence" value="ECO:0007669"/>
    <property type="project" value="TreeGrafter"/>
</dbReference>
<dbReference type="InterPro" id="IPR014030">
    <property type="entry name" value="Ketoacyl_synth_N"/>
</dbReference>
<dbReference type="Pfam" id="PF00109">
    <property type="entry name" value="ketoacyl-synt"/>
    <property type="match status" value="1"/>
</dbReference>
<keyword evidence="4" id="KW-1185">Reference proteome</keyword>
<dbReference type="EMBL" id="QYUK01000016">
    <property type="protein sequence ID" value="RJF80470.1"/>
    <property type="molecule type" value="Genomic_DNA"/>
</dbReference>
<evidence type="ECO:0000313" key="3">
    <source>
        <dbReference type="EMBL" id="RJF80470.1"/>
    </source>
</evidence>
<dbReference type="GO" id="GO:0006633">
    <property type="term" value="P:fatty acid biosynthetic process"/>
    <property type="evidence" value="ECO:0007669"/>
    <property type="project" value="TreeGrafter"/>
</dbReference>
<dbReference type="InterPro" id="IPR016039">
    <property type="entry name" value="Thiolase-like"/>
</dbReference>